<dbReference type="RefSeq" id="XP_022285344.1">
    <property type="nucleotide sequence ID" value="XM_022429602.1"/>
</dbReference>
<sequence>MISVSLCHRRNQDVVELLHSECGGFAVTGKYSNRWTMMRRRKKKLLQWLSTWCCAVVGPCVKDTGRILRSNFVGNGIVAGGEIRMPKSRAGYLRLCGAAKPGDRMG</sequence>
<dbReference type="EMBL" id="LSBJ02000005">
    <property type="protein sequence ID" value="OWT42875.1"/>
    <property type="molecule type" value="Genomic_DNA"/>
</dbReference>
<dbReference type="Proteomes" id="UP000078397">
    <property type="component" value="Unassembled WGS sequence"/>
</dbReference>
<protein>
    <submittedName>
        <fullName evidence="1">Uncharacterized protein</fullName>
    </submittedName>
</protein>
<comment type="caution">
    <text evidence="1">The sequence shown here is derived from an EMBL/GenBank/DDBJ whole genome shotgun (WGS) entry which is preliminary data.</text>
</comment>
<organism evidence="1 2">
    <name type="scientific">Pochonia chlamydosporia 170</name>
    <dbReference type="NCBI Taxonomy" id="1380566"/>
    <lineage>
        <taxon>Eukaryota</taxon>
        <taxon>Fungi</taxon>
        <taxon>Dikarya</taxon>
        <taxon>Ascomycota</taxon>
        <taxon>Pezizomycotina</taxon>
        <taxon>Sordariomycetes</taxon>
        <taxon>Hypocreomycetidae</taxon>
        <taxon>Hypocreales</taxon>
        <taxon>Clavicipitaceae</taxon>
        <taxon>Pochonia</taxon>
    </lineage>
</organism>
<dbReference type="GeneID" id="33936822"/>
<reference evidence="1 2" key="1">
    <citation type="journal article" date="2016" name="PLoS Pathog.">
        <title>Biosynthesis of antibiotic leucinostatins in bio-control fungus Purpureocillium lilacinum and their inhibition on phytophthora revealed by genome mining.</title>
        <authorList>
            <person name="Wang G."/>
            <person name="Liu Z."/>
            <person name="Lin R."/>
            <person name="Li E."/>
            <person name="Mao Z."/>
            <person name="Ling J."/>
            <person name="Yang Y."/>
            <person name="Yin W.B."/>
            <person name="Xie B."/>
        </authorList>
    </citation>
    <scope>NUCLEOTIDE SEQUENCE [LARGE SCALE GENOMIC DNA]</scope>
    <source>
        <strain evidence="1">170</strain>
    </source>
</reference>
<evidence type="ECO:0000313" key="1">
    <source>
        <dbReference type="EMBL" id="OWT42875.1"/>
    </source>
</evidence>
<keyword evidence="2" id="KW-1185">Reference proteome</keyword>
<gene>
    <name evidence="1" type="ORF">VFPPC_17932</name>
</gene>
<dbReference type="AlphaFoldDB" id="A0A219ARP0"/>
<evidence type="ECO:0000313" key="2">
    <source>
        <dbReference type="Proteomes" id="UP000078397"/>
    </source>
</evidence>
<dbReference type="KEGG" id="pchm:VFPPC_17932"/>
<name>A0A219ARP0_METCM</name>
<accession>A0A219ARP0</accession>
<proteinExistence type="predicted"/>